<protein>
    <recommendedName>
        <fullName evidence="3">MetA-pathway of phenol degradation</fullName>
    </recommendedName>
</protein>
<evidence type="ECO:0008006" key="3">
    <source>
        <dbReference type="Google" id="ProtNLM"/>
    </source>
</evidence>
<accession>A0A1H5SK72</accession>
<dbReference type="EMBL" id="FNVP01000001">
    <property type="protein sequence ID" value="SEF50348.1"/>
    <property type="molecule type" value="Genomic_DNA"/>
</dbReference>
<dbReference type="RefSeq" id="WP_146059504.1">
    <property type="nucleotide sequence ID" value="NZ_FNVP01000001.1"/>
</dbReference>
<dbReference type="Proteomes" id="UP000236737">
    <property type="component" value="Unassembled WGS sequence"/>
</dbReference>
<dbReference type="AlphaFoldDB" id="A0A1H5SK72"/>
<keyword evidence="2" id="KW-1185">Reference proteome</keyword>
<name>A0A1H5SK72_9FLAO</name>
<evidence type="ECO:0000313" key="1">
    <source>
        <dbReference type="EMBL" id="SEF50348.1"/>
    </source>
</evidence>
<evidence type="ECO:0000313" key="2">
    <source>
        <dbReference type="Proteomes" id="UP000236737"/>
    </source>
</evidence>
<reference evidence="2" key="1">
    <citation type="submission" date="2016-10" db="EMBL/GenBank/DDBJ databases">
        <authorList>
            <person name="Varghese N."/>
            <person name="Submissions S."/>
        </authorList>
    </citation>
    <scope>NUCLEOTIDE SEQUENCE [LARGE SCALE GENOMIC DNA]</scope>
    <source>
        <strain evidence="2">CGMCC 1.9230</strain>
    </source>
</reference>
<proteinExistence type="predicted"/>
<dbReference type="OrthoDB" id="735059at2"/>
<sequence length="402" mass="44966">MKTSSFLSSFIFITIFFISILSENITAQGCVAVRQMGGQNRNSSNSYNLEKGEFQVGTNYRYFHSWRHFVGKEEQPQRQTTGGGFDENGKERGNAVNIYSHAIDLNISYGLTDRLQLNVTLPYVNNERSQVLKQTAPVKNTFRYNVYAQGIADARMSFNYWVFDPKTAKKGNLMVGLGVKLNTGSHDERDDAPQIDGTTKNVVMDQAIQPGDGGVGYSLELQAFRQLTGRLYGFANGYYLFNPRESNGTFKSAPKPGLEGYNFYASPDQYFGRAGFMAAIDKKENFTVSLAGRFEGIPAYDAFGGQVAYRRPGYVIAVEYGFSYSIGKHGISLYIPYNVVKNRIQSAADIADQNLQNSVITDPTKYAHVQGDAAFADYSINVGYSYRFNLHKKMTVNMKHEI</sequence>
<gene>
    <name evidence="1" type="ORF">SAMN04488130_101303</name>
</gene>
<organism evidence="1 2">
    <name type="scientific">Flavobacterium urumqiense</name>
    <dbReference type="NCBI Taxonomy" id="935224"/>
    <lineage>
        <taxon>Bacteria</taxon>
        <taxon>Pseudomonadati</taxon>
        <taxon>Bacteroidota</taxon>
        <taxon>Flavobacteriia</taxon>
        <taxon>Flavobacteriales</taxon>
        <taxon>Flavobacteriaceae</taxon>
        <taxon>Flavobacterium</taxon>
    </lineage>
</organism>